<dbReference type="EMBL" id="LT840184">
    <property type="protein sequence ID" value="SMF90301.1"/>
    <property type="molecule type" value="Genomic_DNA"/>
</dbReference>
<evidence type="ECO:0000256" key="3">
    <source>
        <dbReference type="ARBA" id="ARBA00023163"/>
    </source>
</evidence>
<dbReference type="InterPro" id="IPR050908">
    <property type="entry name" value="SmbC-like"/>
</dbReference>
<dbReference type="InterPro" id="IPR029442">
    <property type="entry name" value="GyrI-like"/>
</dbReference>
<dbReference type="PRINTS" id="PR00032">
    <property type="entry name" value="HTHARAC"/>
</dbReference>
<dbReference type="InterPro" id="IPR018060">
    <property type="entry name" value="HTH_AraC"/>
</dbReference>
<dbReference type="InterPro" id="IPR011256">
    <property type="entry name" value="Reg_factor_effector_dom_sf"/>
</dbReference>
<dbReference type="AlphaFoldDB" id="A0A1X7HQA8"/>
<evidence type="ECO:0000313" key="5">
    <source>
        <dbReference type="EMBL" id="SMF90301.1"/>
    </source>
</evidence>
<dbReference type="Gene3D" id="3.20.80.10">
    <property type="entry name" value="Regulatory factor, effector binding domain"/>
    <property type="match status" value="1"/>
</dbReference>
<dbReference type="STRING" id="1313296.SAMN05661091_4968"/>
<dbReference type="GO" id="GO:0043565">
    <property type="term" value="F:sequence-specific DNA binding"/>
    <property type="evidence" value="ECO:0007669"/>
    <property type="project" value="InterPro"/>
</dbReference>
<sequence>MNNEYVKRMNAVIQYIKDNSSERITLEELAEHSNFSKFHFSRIFTSIVGVTPIAYVNQVRLHNSIQYLTDSDRTILDISQLCGFESVTTFNTAFKKFYNRTPSEVRASGSNNSNISLIVSNNEKELFHPLNYDEHRKISHFLRRIWDMNVTIKELPAYEVAYVRHIGSYLDTHLAWSVLGKWANEHQLTPMSQYFIGISLDDPATVEESECRYDACITLPEDFVKKNTDVVQFKTLSGGTYALYNFYDTVDKLAIAYQSLFDQWLPNSEYDSDDRPCLEFCMNDPANDQEGKCKVELYIPIRGCSKSPLLITK</sequence>
<dbReference type="InterPro" id="IPR018062">
    <property type="entry name" value="HTH_AraC-typ_CS"/>
</dbReference>
<dbReference type="SUPFAM" id="SSF55136">
    <property type="entry name" value="Probable bacterial effector-binding domain"/>
    <property type="match status" value="1"/>
</dbReference>
<keyword evidence="6" id="KW-1185">Reference proteome</keyword>
<keyword evidence="2" id="KW-0238">DNA-binding</keyword>
<gene>
    <name evidence="5" type="ORF">SAMN05661091_4968</name>
</gene>
<dbReference type="Proteomes" id="UP000192940">
    <property type="component" value="Chromosome I"/>
</dbReference>
<dbReference type="GO" id="GO:0003700">
    <property type="term" value="F:DNA-binding transcription factor activity"/>
    <property type="evidence" value="ECO:0007669"/>
    <property type="project" value="InterPro"/>
</dbReference>
<dbReference type="SUPFAM" id="SSF46689">
    <property type="entry name" value="Homeodomain-like"/>
    <property type="match status" value="2"/>
</dbReference>
<dbReference type="Pfam" id="PF12833">
    <property type="entry name" value="HTH_18"/>
    <property type="match status" value="1"/>
</dbReference>
<accession>A0A1X7HQA8</accession>
<dbReference type="InterPro" id="IPR010499">
    <property type="entry name" value="AraC_E-bd"/>
</dbReference>
<protein>
    <submittedName>
        <fullName evidence="5">Transcriptional regulator, AraC family</fullName>
    </submittedName>
</protein>
<dbReference type="PROSITE" id="PS01124">
    <property type="entry name" value="HTH_ARAC_FAMILY_2"/>
    <property type="match status" value="1"/>
</dbReference>
<dbReference type="RefSeq" id="WP_208915645.1">
    <property type="nucleotide sequence ID" value="NZ_LT840184.1"/>
</dbReference>
<evidence type="ECO:0000256" key="1">
    <source>
        <dbReference type="ARBA" id="ARBA00023015"/>
    </source>
</evidence>
<evidence type="ECO:0000259" key="4">
    <source>
        <dbReference type="PROSITE" id="PS01124"/>
    </source>
</evidence>
<dbReference type="SMART" id="SM00342">
    <property type="entry name" value="HTH_ARAC"/>
    <property type="match status" value="1"/>
</dbReference>
<organism evidence="5 6">
    <name type="scientific">Paenibacillus uliginis N3/975</name>
    <dbReference type="NCBI Taxonomy" id="1313296"/>
    <lineage>
        <taxon>Bacteria</taxon>
        <taxon>Bacillati</taxon>
        <taxon>Bacillota</taxon>
        <taxon>Bacilli</taxon>
        <taxon>Bacillales</taxon>
        <taxon>Paenibacillaceae</taxon>
        <taxon>Paenibacillus</taxon>
    </lineage>
</organism>
<keyword evidence="1" id="KW-0805">Transcription regulation</keyword>
<reference evidence="5 6" key="1">
    <citation type="submission" date="2017-04" db="EMBL/GenBank/DDBJ databases">
        <authorList>
            <person name="Afonso C.L."/>
            <person name="Miller P.J."/>
            <person name="Scott M.A."/>
            <person name="Spackman E."/>
            <person name="Goraichik I."/>
            <person name="Dimitrov K.M."/>
            <person name="Suarez D.L."/>
            <person name="Swayne D.E."/>
        </authorList>
    </citation>
    <scope>NUCLEOTIDE SEQUENCE [LARGE SCALE GENOMIC DNA]</scope>
    <source>
        <strain evidence="5 6">N3/975</strain>
    </source>
</reference>
<dbReference type="PROSITE" id="PS00041">
    <property type="entry name" value="HTH_ARAC_FAMILY_1"/>
    <property type="match status" value="1"/>
</dbReference>
<dbReference type="InterPro" id="IPR020449">
    <property type="entry name" value="Tscrpt_reg_AraC-type_HTH"/>
</dbReference>
<evidence type="ECO:0000256" key="2">
    <source>
        <dbReference type="ARBA" id="ARBA00023125"/>
    </source>
</evidence>
<name>A0A1X7HQA8_9BACL</name>
<evidence type="ECO:0000313" key="6">
    <source>
        <dbReference type="Proteomes" id="UP000192940"/>
    </source>
</evidence>
<dbReference type="Gene3D" id="1.10.10.60">
    <property type="entry name" value="Homeodomain-like"/>
    <property type="match status" value="2"/>
</dbReference>
<feature type="domain" description="HTH araC/xylS-type" evidence="4">
    <location>
        <begin position="10"/>
        <end position="108"/>
    </location>
</feature>
<dbReference type="PANTHER" id="PTHR40055">
    <property type="entry name" value="TRANSCRIPTIONAL REGULATOR YGIV-RELATED"/>
    <property type="match status" value="1"/>
</dbReference>
<dbReference type="SMART" id="SM00871">
    <property type="entry name" value="AraC_E_bind"/>
    <property type="match status" value="1"/>
</dbReference>
<proteinExistence type="predicted"/>
<keyword evidence="3" id="KW-0804">Transcription</keyword>
<dbReference type="InterPro" id="IPR009057">
    <property type="entry name" value="Homeodomain-like_sf"/>
</dbReference>
<dbReference type="PANTHER" id="PTHR40055:SF1">
    <property type="entry name" value="TRANSCRIPTIONAL REGULATOR YGIV-RELATED"/>
    <property type="match status" value="1"/>
</dbReference>
<dbReference type="Pfam" id="PF06445">
    <property type="entry name" value="GyrI-like"/>
    <property type="match status" value="1"/>
</dbReference>